<reference evidence="2" key="2">
    <citation type="submission" date="2020-09" db="EMBL/GenBank/DDBJ databases">
        <authorList>
            <person name="Sun Q."/>
            <person name="Ohkuma M."/>
        </authorList>
    </citation>
    <scope>NUCLEOTIDE SEQUENCE</scope>
    <source>
        <strain evidence="2">JCM 18487</strain>
    </source>
</reference>
<name>A0A917NHN2_9BACL</name>
<evidence type="ECO:0000313" key="3">
    <source>
        <dbReference type="Proteomes" id="UP000637695"/>
    </source>
</evidence>
<dbReference type="RefSeq" id="WP_188880996.1">
    <property type="nucleotide sequence ID" value="NZ_BMOY01000005.1"/>
</dbReference>
<feature type="region of interest" description="Disordered" evidence="1">
    <location>
        <begin position="54"/>
        <end position="109"/>
    </location>
</feature>
<comment type="caution">
    <text evidence="2">The sequence shown here is derived from an EMBL/GenBank/DDBJ whole genome shotgun (WGS) entry which is preliminary data.</text>
</comment>
<evidence type="ECO:0000313" key="2">
    <source>
        <dbReference type="EMBL" id="GGI98827.1"/>
    </source>
</evidence>
<reference evidence="2" key="1">
    <citation type="journal article" date="2014" name="Int. J. Syst. Evol. Microbiol.">
        <title>Complete genome sequence of Corynebacterium casei LMG S-19264T (=DSM 44701T), isolated from a smear-ripened cheese.</title>
        <authorList>
            <consortium name="US DOE Joint Genome Institute (JGI-PGF)"/>
            <person name="Walter F."/>
            <person name="Albersmeier A."/>
            <person name="Kalinowski J."/>
            <person name="Ruckert C."/>
        </authorList>
    </citation>
    <scope>NUCLEOTIDE SEQUENCE</scope>
    <source>
        <strain evidence="2">JCM 18487</strain>
    </source>
</reference>
<feature type="compositionally biased region" description="Low complexity" evidence="1">
    <location>
        <begin position="85"/>
        <end position="94"/>
    </location>
</feature>
<dbReference type="Proteomes" id="UP000637695">
    <property type="component" value="Unassembled WGS sequence"/>
</dbReference>
<accession>A0A917NHN2</accession>
<sequence length="130" mass="14279">MSKRKRPARRRDDAGLDKPAYAADGVASRAQADNPAGITFHDLVGERVAKQLEDLRRQMEAEATPRGPAQARHRDRPAGLPEQQAAKGRPAAAGADDEPSFAELFDPNDDEEASFADLLANTNLDWRKFK</sequence>
<keyword evidence="3" id="KW-1185">Reference proteome</keyword>
<gene>
    <name evidence="2" type="ORF">GCM10010885_05400</name>
</gene>
<dbReference type="AlphaFoldDB" id="A0A917NHN2"/>
<proteinExistence type="predicted"/>
<evidence type="ECO:0000256" key="1">
    <source>
        <dbReference type="SAM" id="MobiDB-lite"/>
    </source>
</evidence>
<protein>
    <submittedName>
        <fullName evidence="2">Uncharacterized protein</fullName>
    </submittedName>
</protein>
<feature type="compositionally biased region" description="Acidic residues" evidence="1">
    <location>
        <begin position="95"/>
        <end position="109"/>
    </location>
</feature>
<feature type="region of interest" description="Disordered" evidence="1">
    <location>
        <begin position="1"/>
        <end position="36"/>
    </location>
</feature>
<organism evidence="2 3">
    <name type="scientific">Alicyclobacillus cellulosilyticus</name>
    <dbReference type="NCBI Taxonomy" id="1003997"/>
    <lineage>
        <taxon>Bacteria</taxon>
        <taxon>Bacillati</taxon>
        <taxon>Bacillota</taxon>
        <taxon>Bacilli</taxon>
        <taxon>Bacillales</taxon>
        <taxon>Alicyclobacillaceae</taxon>
        <taxon>Alicyclobacillus</taxon>
    </lineage>
</organism>
<dbReference type="EMBL" id="BMOY01000005">
    <property type="protein sequence ID" value="GGI98827.1"/>
    <property type="molecule type" value="Genomic_DNA"/>
</dbReference>